<evidence type="ECO:0000313" key="6">
    <source>
        <dbReference type="EMBL" id="EPS31061.1"/>
    </source>
</evidence>
<protein>
    <recommendedName>
        <fullName evidence="5">FAD-binding PCMH-type domain-containing protein</fullName>
    </recommendedName>
</protein>
<dbReference type="PhylomeDB" id="S7ZQX2"/>
<organism evidence="6 7">
    <name type="scientific">Penicillium oxalicum (strain 114-2 / CGMCC 5302)</name>
    <name type="common">Penicillium decumbens</name>
    <dbReference type="NCBI Taxonomy" id="933388"/>
    <lineage>
        <taxon>Eukaryota</taxon>
        <taxon>Fungi</taxon>
        <taxon>Dikarya</taxon>
        <taxon>Ascomycota</taxon>
        <taxon>Pezizomycotina</taxon>
        <taxon>Eurotiomycetes</taxon>
        <taxon>Eurotiomycetidae</taxon>
        <taxon>Eurotiales</taxon>
        <taxon>Aspergillaceae</taxon>
        <taxon>Penicillium</taxon>
    </lineage>
</organism>
<evidence type="ECO:0000256" key="3">
    <source>
        <dbReference type="ARBA" id="ARBA00022827"/>
    </source>
</evidence>
<dbReference type="GO" id="GO:0016491">
    <property type="term" value="F:oxidoreductase activity"/>
    <property type="evidence" value="ECO:0007669"/>
    <property type="project" value="UniProtKB-KW"/>
</dbReference>
<keyword evidence="3" id="KW-0274">FAD</keyword>
<dbReference type="InterPro" id="IPR006094">
    <property type="entry name" value="Oxid_FAD_bind_N"/>
</dbReference>
<evidence type="ECO:0000313" key="7">
    <source>
        <dbReference type="Proteomes" id="UP000019376"/>
    </source>
</evidence>
<dbReference type="InterPro" id="IPR050416">
    <property type="entry name" value="FAD-linked_Oxidoreductase"/>
</dbReference>
<reference evidence="6 7" key="1">
    <citation type="journal article" date="2013" name="PLoS ONE">
        <title>Genomic and secretomic analyses reveal unique features of the lignocellulolytic enzyme system of Penicillium decumbens.</title>
        <authorList>
            <person name="Liu G."/>
            <person name="Zhang L."/>
            <person name="Wei X."/>
            <person name="Zou G."/>
            <person name="Qin Y."/>
            <person name="Ma L."/>
            <person name="Li J."/>
            <person name="Zheng H."/>
            <person name="Wang S."/>
            <person name="Wang C."/>
            <person name="Xun L."/>
            <person name="Zhao G.-P."/>
            <person name="Zhou Z."/>
            <person name="Qu Y."/>
        </authorList>
    </citation>
    <scope>NUCLEOTIDE SEQUENCE [LARGE SCALE GENOMIC DNA]</scope>
    <source>
        <strain evidence="7">114-2 / CGMCC 5302</strain>
    </source>
</reference>
<dbReference type="InterPro" id="IPR036318">
    <property type="entry name" value="FAD-bd_PCMH-like_sf"/>
</dbReference>
<gene>
    <name evidence="6" type="ORF">PDE_06015</name>
</gene>
<evidence type="ECO:0000256" key="2">
    <source>
        <dbReference type="ARBA" id="ARBA00022630"/>
    </source>
</evidence>
<dbReference type="InterPro" id="IPR016169">
    <property type="entry name" value="FAD-bd_PCMH_sub2"/>
</dbReference>
<comment type="similarity">
    <text evidence="1">Belongs to the oxygen-dependent FAD-linked oxidoreductase family.</text>
</comment>
<dbReference type="OrthoDB" id="415825at2759"/>
<dbReference type="HOGENOM" id="CLU_018354_10_0_1"/>
<keyword evidence="7" id="KW-1185">Reference proteome</keyword>
<dbReference type="PANTHER" id="PTHR42973:SF7">
    <property type="entry name" value="FAD-BINDING PCMH-TYPE DOMAIN-CONTAINING PROTEIN"/>
    <property type="match status" value="1"/>
</dbReference>
<evidence type="ECO:0000259" key="5">
    <source>
        <dbReference type="PROSITE" id="PS51387"/>
    </source>
</evidence>
<dbReference type="STRING" id="933388.S7ZQX2"/>
<dbReference type="Gene3D" id="3.30.43.10">
    <property type="entry name" value="Uridine Diphospho-n-acetylenolpyruvylglucosamine Reductase, domain 2"/>
    <property type="match status" value="1"/>
</dbReference>
<dbReference type="EMBL" id="KB644412">
    <property type="protein sequence ID" value="EPS31061.1"/>
    <property type="molecule type" value="Genomic_DNA"/>
</dbReference>
<dbReference type="GO" id="GO:0071949">
    <property type="term" value="F:FAD binding"/>
    <property type="evidence" value="ECO:0007669"/>
    <property type="project" value="InterPro"/>
</dbReference>
<dbReference type="Pfam" id="PF01565">
    <property type="entry name" value="FAD_binding_4"/>
    <property type="match status" value="1"/>
</dbReference>
<keyword evidence="4" id="KW-0560">Oxidoreductase</keyword>
<proteinExistence type="inferred from homology"/>
<dbReference type="PROSITE" id="PS51387">
    <property type="entry name" value="FAD_PCMH"/>
    <property type="match status" value="1"/>
</dbReference>
<name>S7ZQX2_PENO1</name>
<evidence type="ECO:0000256" key="1">
    <source>
        <dbReference type="ARBA" id="ARBA00005466"/>
    </source>
</evidence>
<dbReference type="eggNOG" id="ENOG502SJVQ">
    <property type="taxonomic scope" value="Eukaryota"/>
</dbReference>
<sequence>MNQLKEFLSNHPHIHHAVPDSPDYEDLRTGFLINESRKPAIIVRPRSAEDVAALVSILTQHDLPFAVRVGGHDMFGRSQITDGVTIDLREISHVKIDKTAQIARVGGGVITMDLLEMLHEHEVITPYGNTPSVGVTGWATFGGYGLLSSKYGLGVDQIVGAKIVDARGTIRDADETMLTAIRGGGGCIGVIVEMIVKVYPQSQILAGAIFYDSKDLATEIKQFNEAYTKAKNDGLPASLHLYQAIINGPGGKSLAVLFMWASSELEEGQKWLFQVSSWLPVAMNTVQPTTHRDFAKFASSMLPAKTYGTIFTVNLFELTPEVLEVIGIHAKRQPNNPEVLFGIHELRADAPRESSVETVYDNRRPHFLLEMIPMGPSLDILAEATAWAEAFRDDLRRTEPSNIVASTYISLTSPKESVMESIYGVKYQKLKEIKGIYDSRNTFKSALPQFY</sequence>
<evidence type="ECO:0000256" key="4">
    <source>
        <dbReference type="ARBA" id="ARBA00023002"/>
    </source>
</evidence>
<dbReference type="PANTHER" id="PTHR42973">
    <property type="entry name" value="BINDING OXIDOREDUCTASE, PUTATIVE (AFU_ORTHOLOGUE AFUA_1G17690)-RELATED"/>
    <property type="match status" value="1"/>
</dbReference>
<dbReference type="Gene3D" id="3.30.465.10">
    <property type="match status" value="1"/>
</dbReference>
<keyword evidence="2" id="KW-0285">Flavoprotein</keyword>
<dbReference type="InterPro" id="IPR016166">
    <property type="entry name" value="FAD-bd_PCMH"/>
</dbReference>
<dbReference type="Proteomes" id="UP000019376">
    <property type="component" value="Unassembled WGS sequence"/>
</dbReference>
<dbReference type="SUPFAM" id="SSF56176">
    <property type="entry name" value="FAD-binding/transporter-associated domain-like"/>
    <property type="match status" value="1"/>
</dbReference>
<dbReference type="Gene3D" id="3.40.462.20">
    <property type="match status" value="1"/>
</dbReference>
<accession>S7ZQX2</accession>
<feature type="domain" description="FAD-binding PCMH-type" evidence="5">
    <location>
        <begin position="35"/>
        <end position="201"/>
    </location>
</feature>
<dbReference type="InterPro" id="IPR016167">
    <property type="entry name" value="FAD-bd_PCMH_sub1"/>
</dbReference>
<dbReference type="AlphaFoldDB" id="S7ZQX2"/>